<dbReference type="GO" id="GO:0006281">
    <property type="term" value="P:DNA repair"/>
    <property type="evidence" value="ECO:0007669"/>
    <property type="project" value="UniProtKB-UniRule"/>
</dbReference>
<evidence type="ECO:0000256" key="2">
    <source>
        <dbReference type="ARBA" id="ARBA00004496"/>
    </source>
</evidence>
<keyword evidence="9" id="KW-1185">Reference proteome</keyword>
<dbReference type="GO" id="GO:0016891">
    <property type="term" value="F:RNA endonuclease activity producing 5'-phosphomonoesters, hydrolytic mechanism"/>
    <property type="evidence" value="ECO:0007669"/>
    <property type="project" value="TreeGrafter"/>
</dbReference>
<comment type="function">
    <text evidence="7">DNA repair enzyme involved in the repair of deaminated bases. Selectively cleaves double-stranded DNA at the second phosphodiester bond 3' to a deoxyinosine leaving behind the intact lesion on the nicked DNA.</text>
</comment>
<evidence type="ECO:0000256" key="5">
    <source>
        <dbReference type="ARBA" id="ARBA00022759"/>
    </source>
</evidence>
<evidence type="ECO:0000256" key="3">
    <source>
        <dbReference type="ARBA" id="ARBA00022490"/>
    </source>
</evidence>
<dbReference type="EC" id="3.1.21.7" evidence="7"/>
<evidence type="ECO:0000313" key="9">
    <source>
        <dbReference type="Proteomes" id="UP000244727"/>
    </source>
</evidence>
<comment type="cofactor">
    <cofactor evidence="7">
        <name>Mg(2+)</name>
        <dbReference type="ChEBI" id="CHEBI:18420"/>
    </cofactor>
</comment>
<gene>
    <name evidence="7" type="primary">nfi</name>
    <name evidence="8" type="ORF">HARCEL1_03195</name>
</gene>
<dbReference type="GeneID" id="36511480"/>
<evidence type="ECO:0000256" key="4">
    <source>
        <dbReference type="ARBA" id="ARBA00022722"/>
    </source>
</evidence>
<keyword evidence="7" id="KW-0234">DNA repair</keyword>
<dbReference type="HAMAP" id="MF_00801">
    <property type="entry name" value="Endonuclease_5"/>
    <property type="match status" value="1"/>
</dbReference>
<evidence type="ECO:0000256" key="7">
    <source>
        <dbReference type="HAMAP-Rule" id="MF_00801"/>
    </source>
</evidence>
<evidence type="ECO:0000313" key="8">
    <source>
        <dbReference type="EMBL" id="AWB26791.1"/>
    </source>
</evidence>
<evidence type="ECO:0000256" key="1">
    <source>
        <dbReference type="ARBA" id="ARBA00001835"/>
    </source>
</evidence>
<keyword evidence="7" id="KW-0460">Magnesium</keyword>
<accession>A0A2R4WZ25</accession>
<dbReference type="RefSeq" id="WP_108381160.1">
    <property type="nucleotide sequence ID" value="NZ_CP028858.1"/>
</dbReference>
<proteinExistence type="inferred from homology"/>
<feature type="binding site" evidence="7">
    <location>
        <position position="57"/>
    </location>
    <ligand>
        <name>Mg(2+)</name>
        <dbReference type="ChEBI" id="CHEBI:18420"/>
    </ligand>
</feature>
<keyword evidence="7" id="KW-0479">Metal-binding</keyword>
<feature type="binding site" evidence="7">
    <location>
        <position position="121"/>
    </location>
    <ligand>
        <name>Mg(2+)</name>
        <dbReference type="ChEBI" id="CHEBI:18420"/>
    </ligand>
</feature>
<dbReference type="PANTHER" id="PTHR28511">
    <property type="entry name" value="ENDONUCLEASE V"/>
    <property type="match status" value="1"/>
</dbReference>
<keyword evidence="5 7" id="KW-0255">Endonuclease</keyword>
<comment type="catalytic activity">
    <reaction evidence="1 7">
        <text>Endonucleolytic cleavage at apurinic or apyrimidinic sites to products with a 5'-phosphate.</text>
        <dbReference type="EC" id="3.1.21.7"/>
    </reaction>
</comment>
<keyword evidence="6 7" id="KW-0378">Hydrolase</keyword>
<dbReference type="CDD" id="cd06559">
    <property type="entry name" value="Endonuclease_V"/>
    <property type="match status" value="1"/>
</dbReference>
<keyword evidence="4 7" id="KW-0540">Nuclease</keyword>
<feature type="site" description="Interaction with target DNA" evidence="7">
    <location>
        <position position="91"/>
    </location>
</feature>
<evidence type="ECO:0000256" key="6">
    <source>
        <dbReference type="ARBA" id="ARBA00022801"/>
    </source>
</evidence>
<comment type="subcellular location">
    <subcellularLocation>
        <location evidence="2 7">Cytoplasm</location>
    </subcellularLocation>
</comment>
<dbReference type="AlphaFoldDB" id="A0A2R4WZ25"/>
<dbReference type="GO" id="GO:0005737">
    <property type="term" value="C:cytoplasm"/>
    <property type="evidence" value="ECO:0007669"/>
    <property type="project" value="UniProtKB-SubCell"/>
</dbReference>
<dbReference type="Pfam" id="PF04493">
    <property type="entry name" value="Endonuclease_5"/>
    <property type="match status" value="1"/>
</dbReference>
<keyword evidence="7" id="KW-0227">DNA damage</keyword>
<name>A0A2R4WZ25_9EURY</name>
<reference evidence="8 9" key="1">
    <citation type="submission" date="2018-04" db="EMBL/GenBank/DDBJ databases">
        <title>Halococcoides cellulosivorans gen. nov., sp. nov., an extremely halophilic cellulose-utilizing haloarchaeon from hypersaline lakes.</title>
        <authorList>
            <person name="Sorokin D.Y."/>
            <person name="Toshchakov S.V."/>
            <person name="Samarov N.I."/>
            <person name="Korzhenkov A."/>
            <person name="Kublanov I.V."/>
        </authorList>
    </citation>
    <scope>NUCLEOTIDE SEQUENCE [LARGE SCALE GENOMIC DNA]</scope>
    <source>
        <strain evidence="8 9">HArcel1</strain>
    </source>
</reference>
<dbReference type="GO" id="GO:0003727">
    <property type="term" value="F:single-stranded RNA binding"/>
    <property type="evidence" value="ECO:0007669"/>
    <property type="project" value="TreeGrafter"/>
</dbReference>
<organism evidence="8 9">
    <name type="scientific">Halococcoides cellulosivorans</name>
    <dbReference type="NCBI Taxonomy" id="1679096"/>
    <lineage>
        <taxon>Archaea</taxon>
        <taxon>Methanobacteriati</taxon>
        <taxon>Methanobacteriota</taxon>
        <taxon>Stenosarchaea group</taxon>
        <taxon>Halobacteria</taxon>
        <taxon>Halobacteriales</taxon>
        <taxon>Haloarculaceae</taxon>
        <taxon>Halococcoides</taxon>
    </lineage>
</organism>
<dbReference type="GO" id="GO:0043737">
    <property type="term" value="F:deoxyribonuclease V activity"/>
    <property type="evidence" value="ECO:0007669"/>
    <property type="project" value="UniProtKB-UniRule"/>
</dbReference>
<keyword evidence="3 7" id="KW-0963">Cytoplasm</keyword>
<dbReference type="PANTHER" id="PTHR28511:SF1">
    <property type="entry name" value="ENDONUCLEASE V"/>
    <property type="match status" value="1"/>
</dbReference>
<dbReference type="InterPro" id="IPR007581">
    <property type="entry name" value="Endonuclease-V"/>
</dbReference>
<dbReference type="KEGG" id="harc:HARCEL1_03195"/>
<dbReference type="Gene3D" id="3.30.2170.10">
    <property type="entry name" value="archaeoglobus fulgidus dsm 4304 superfamily"/>
    <property type="match status" value="1"/>
</dbReference>
<dbReference type="GO" id="GO:0000287">
    <property type="term" value="F:magnesium ion binding"/>
    <property type="evidence" value="ECO:0007669"/>
    <property type="project" value="UniProtKB-UniRule"/>
</dbReference>
<comment type="similarity">
    <text evidence="7">Belongs to the endonuclease V family.</text>
</comment>
<protein>
    <recommendedName>
        <fullName evidence="7">Endonuclease V</fullName>
        <ecNumber evidence="7">3.1.21.7</ecNumber>
    </recommendedName>
    <alternativeName>
        <fullName evidence="7">Deoxyinosine 3'endonuclease</fullName>
    </alternativeName>
    <alternativeName>
        <fullName evidence="7">Deoxyribonuclease V</fullName>
        <shortName evidence="7">DNase V</shortName>
    </alternativeName>
</protein>
<dbReference type="Proteomes" id="UP000244727">
    <property type="component" value="Chromosome"/>
</dbReference>
<dbReference type="EMBL" id="CP028858">
    <property type="protein sequence ID" value="AWB26791.1"/>
    <property type="molecule type" value="Genomic_DNA"/>
</dbReference>
<sequence>MGAPAWPDADADHEDLLAIQHRVAERAVFEDAGAPTPTAVERAVHGGRNSPVVVGVDQAFDGDDAVSAAVAMADGRVIERATAERETTIPYIPGLLSFREGPAVEAAIEALTVEPDLLLIDGSGRIHYRQAGLATHIGVAVETPAVGVAKALLCGRPRESLAGRRPAGVQIPIEADDEVTAPEGTIVGHAVQTRQFDSPRAINPVFVSPGHRVGHRRAARIGLAACDGYKLPEPIRLADHAAGRATE</sequence>